<sequence>MISIRLKKGYNINMDGTPSPELESLGKPSRVAVLPEKIPFVNPRLRVQTGDRVKIGGLLFEDKHTPALRFLSPGGGEVTDIRFGPRRVIREIIIRLDETEARETFPAFSKGEMETATRDRLAEAILSGGLWPLFRQFPFRDIPRPGSDMPPVIFVSLGAAEPFQPDPGTWLPGNEGLFAFGVQALRKLGKEVVISIPADRAGLLDRIAETSPDVRLTAFQGHYPADDPGVLLYRTRRDAAENRSWFISGQDVLLLARLLRDGEYPTERIVVLAGTAASERRHFRTRLGVPLSHITQGRTVNGSARYVVGGVLRGYTASDQDHMGFYETALTLLPEGDEREFLGFARPGFDRPSYSRAFLSVFRKAPFIMDCNTHGEVRSCVNCGNCARVCPVDILPQFTMKALGADEIEEALAHGMLDCVECGLCTYVCPSKIELCRIIKDAKAAYCKEMTS</sequence>
<evidence type="ECO:0000256" key="3">
    <source>
        <dbReference type="ARBA" id="ARBA00022967"/>
    </source>
</evidence>
<evidence type="ECO:0000256" key="5">
    <source>
        <dbReference type="ARBA" id="ARBA00023014"/>
    </source>
</evidence>
<keyword evidence="4" id="KW-0408">Iron</keyword>
<evidence type="ECO:0000313" key="13">
    <source>
        <dbReference type="EMBL" id="GBC63372.1"/>
    </source>
</evidence>
<dbReference type="Pfam" id="PF12838">
    <property type="entry name" value="Fer4_7"/>
    <property type="match status" value="1"/>
</dbReference>
<evidence type="ECO:0000256" key="10">
    <source>
        <dbReference type="ARBA" id="ARBA00023201"/>
    </source>
</evidence>
<dbReference type="Pfam" id="PF05896">
    <property type="entry name" value="NQRA_N"/>
    <property type="match status" value="1"/>
</dbReference>
<dbReference type="InterPro" id="IPR056147">
    <property type="entry name" value="NQRA_N"/>
</dbReference>
<dbReference type="Gene3D" id="3.30.70.20">
    <property type="match status" value="1"/>
</dbReference>
<evidence type="ECO:0000256" key="11">
    <source>
        <dbReference type="HAMAP-Rule" id="MF_00425"/>
    </source>
</evidence>
<dbReference type="EMBL" id="BEXT01000001">
    <property type="protein sequence ID" value="GBC63372.1"/>
    <property type="molecule type" value="Genomic_DNA"/>
</dbReference>
<proteinExistence type="inferred from homology"/>
<keyword evidence="10 11" id="KW-0739">Sodium transport</keyword>
<dbReference type="PANTHER" id="PTHR37839">
    <property type="entry name" value="NA(+)-TRANSLOCATING NADH-QUINONE REDUCTASE SUBUNIT A"/>
    <property type="match status" value="1"/>
</dbReference>
<keyword evidence="1 11" id="KW-0813">Transport</keyword>
<keyword evidence="8 11" id="KW-0406">Ion transport</keyword>
<dbReference type="SUPFAM" id="SSF46548">
    <property type="entry name" value="alpha-helical ferredoxin"/>
    <property type="match status" value="1"/>
</dbReference>
<dbReference type="GO" id="GO:0016655">
    <property type="term" value="F:oxidoreductase activity, acting on NAD(P)H, quinone or similar compound as acceptor"/>
    <property type="evidence" value="ECO:0007669"/>
    <property type="project" value="UniProtKB-UniRule"/>
</dbReference>
<feature type="domain" description="4Fe-4S ferredoxin-type" evidence="12">
    <location>
        <begin position="367"/>
        <end position="401"/>
    </location>
</feature>
<feature type="domain" description="4Fe-4S ferredoxin-type" evidence="12">
    <location>
        <begin position="410"/>
        <end position="441"/>
    </location>
</feature>
<dbReference type="PROSITE" id="PS51379">
    <property type="entry name" value="4FE4S_FER_2"/>
    <property type="match status" value="2"/>
</dbReference>
<keyword evidence="5" id="KW-0411">Iron-sulfur</keyword>
<evidence type="ECO:0000256" key="6">
    <source>
        <dbReference type="ARBA" id="ARBA00023027"/>
    </source>
</evidence>
<dbReference type="GO" id="GO:0046872">
    <property type="term" value="F:metal ion binding"/>
    <property type="evidence" value="ECO:0007669"/>
    <property type="project" value="UniProtKB-KW"/>
</dbReference>
<dbReference type="Proteomes" id="UP000288096">
    <property type="component" value="Unassembled WGS sequence"/>
</dbReference>
<comment type="caution">
    <text evidence="13">The sequence shown here is derived from an EMBL/GenBank/DDBJ whole genome shotgun (WGS) entry which is preliminary data.</text>
</comment>
<reference evidence="14" key="1">
    <citation type="submission" date="2017-11" db="EMBL/GenBank/DDBJ databases">
        <authorList>
            <person name="Watanabe M."/>
            <person name="Kojima H."/>
        </authorList>
    </citation>
    <scope>NUCLEOTIDE SEQUENCE [LARGE SCALE GENOMIC DNA]</scope>
    <source>
        <strain evidence="14">Tokyo 01</strain>
    </source>
</reference>
<keyword evidence="6 11" id="KW-0520">NAD</keyword>
<evidence type="ECO:0000256" key="1">
    <source>
        <dbReference type="ARBA" id="ARBA00022448"/>
    </source>
</evidence>
<dbReference type="AlphaFoldDB" id="A0A401G2A2"/>
<dbReference type="PANTHER" id="PTHR37839:SF1">
    <property type="entry name" value="NA(+)-TRANSLOCATING NADH-QUINONE REDUCTASE SUBUNIT A"/>
    <property type="match status" value="1"/>
</dbReference>
<reference evidence="14" key="2">
    <citation type="submission" date="2019-01" db="EMBL/GenBank/DDBJ databases">
        <title>Genome sequence of Desulfonema ishimotonii strain Tokyo 01.</title>
        <authorList>
            <person name="Fukui M."/>
        </authorList>
    </citation>
    <scope>NUCLEOTIDE SEQUENCE [LARGE SCALE GENOMIC DNA]</scope>
    <source>
        <strain evidence="14">Tokyo 01</strain>
    </source>
</reference>
<keyword evidence="3 11" id="KW-1278">Translocase</keyword>
<dbReference type="InterPro" id="IPR022615">
    <property type="entry name" value="NqrA_C_domain"/>
</dbReference>
<keyword evidence="14" id="KW-1185">Reference proteome</keyword>
<dbReference type="OrthoDB" id="9774536at2"/>
<comment type="function">
    <text evidence="11">NQR complex catalyzes the reduction of ubiquinone-1 to ubiquinol by two successive reactions, coupled with the transport of Na(+) ions from the cytoplasm to the periplasm. NqrA to NqrE are probably involved in the second step, the conversion of ubisemiquinone to ubiquinol.</text>
</comment>
<dbReference type="InterPro" id="IPR017900">
    <property type="entry name" value="4Fe4S_Fe_S_CS"/>
</dbReference>
<dbReference type="InterPro" id="IPR017896">
    <property type="entry name" value="4Fe4S_Fe-S-bd"/>
</dbReference>
<keyword evidence="9 11" id="KW-0830">Ubiquinone</keyword>
<dbReference type="InterPro" id="IPR056148">
    <property type="entry name" value="NQRA_2nd"/>
</dbReference>
<evidence type="ECO:0000256" key="2">
    <source>
        <dbReference type="ARBA" id="ARBA00022723"/>
    </source>
</evidence>
<dbReference type="Pfam" id="PF24836">
    <property type="entry name" value="NQRA_2nd"/>
    <property type="match status" value="1"/>
</dbReference>
<organism evidence="13 14">
    <name type="scientific">Desulfonema ishimotonii</name>
    <dbReference type="NCBI Taxonomy" id="45657"/>
    <lineage>
        <taxon>Bacteria</taxon>
        <taxon>Pseudomonadati</taxon>
        <taxon>Thermodesulfobacteriota</taxon>
        <taxon>Desulfobacteria</taxon>
        <taxon>Desulfobacterales</taxon>
        <taxon>Desulfococcaceae</taxon>
        <taxon>Desulfonema</taxon>
    </lineage>
</organism>
<comment type="similarity">
    <text evidence="11">Belongs to the NqrA family.</text>
</comment>
<evidence type="ECO:0000313" key="14">
    <source>
        <dbReference type="Proteomes" id="UP000288096"/>
    </source>
</evidence>
<dbReference type="RefSeq" id="WP_124330445.1">
    <property type="nucleotide sequence ID" value="NZ_BEXT01000001.1"/>
</dbReference>
<evidence type="ECO:0000256" key="4">
    <source>
        <dbReference type="ARBA" id="ARBA00023004"/>
    </source>
</evidence>
<accession>A0A401G2A2</accession>
<dbReference type="HAMAP" id="MF_00425">
    <property type="entry name" value="NqrA"/>
    <property type="match status" value="1"/>
</dbReference>
<dbReference type="EC" id="7.2.1.1" evidence="11"/>
<dbReference type="GO" id="GO:0051536">
    <property type="term" value="F:iron-sulfur cluster binding"/>
    <property type="evidence" value="ECO:0007669"/>
    <property type="project" value="UniProtKB-KW"/>
</dbReference>
<name>A0A401G2A2_9BACT</name>
<dbReference type="GO" id="GO:0006814">
    <property type="term" value="P:sodium ion transport"/>
    <property type="evidence" value="ECO:0007669"/>
    <property type="project" value="UniProtKB-UniRule"/>
</dbReference>
<protein>
    <recommendedName>
        <fullName evidence="11">Na(+)-translocating NADH-quinone reductase subunit A</fullName>
        <shortName evidence="11">Na(+)-NQR subunit A</shortName>
        <shortName evidence="11">Na(+)-translocating NQR subunit A</shortName>
        <ecNumber evidence="11">7.2.1.1</ecNumber>
    </recommendedName>
    <alternativeName>
        <fullName evidence="11">NQR complex subunit A</fullName>
    </alternativeName>
    <alternativeName>
        <fullName evidence="11">NQR-1 subunit A</fullName>
    </alternativeName>
</protein>
<gene>
    <name evidence="11" type="primary">nqrA</name>
    <name evidence="13" type="ORF">DENIS_4366</name>
</gene>
<dbReference type="InterPro" id="IPR008703">
    <property type="entry name" value="NqrA"/>
</dbReference>
<comment type="catalytic activity">
    <reaction evidence="11">
        <text>a ubiquinone + n Na(+)(in) + NADH + H(+) = a ubiquinol + n Na(+)(out) + NAD(+)</text>
        <dbReference type="Rhea" id="RHEA:47748"/>
        <dbReference type="Rhea" id="RHEA-COMP:9565"/>
        <dbReference type="Rhea" id="RHEA-COMP:9566"/>
        <dbReference type="ChEBI" id="CHEBI:15378"/>
        <dbReference type="ChEBI" id="CHEBI:16389"/>
        <dbReference type="ChEBI" id="CHEBI:17976"/>
        <dbReference type="ChEBI" id="CHEBI:29101"/>
        <dbReference type="ChEBI" id="CHEBI:57540"/>
        <dbReference type="ChEBI" id="CHEBI:57945"/>
        <dbReference type="EC" id="7.2.1.1"/>
    </reaction>
</comment>
<comment type="subunit">
    <text evidence="11">Composed of six subunits; NqrA, NqrB, NqrC, NqrD, NqrE and NqrF.</text>
</comment>
<evidence type="ECO:0000256" key="9">
    <source>
        <dbReference type="ARBA" id="ARBA00023075"/>
    </source>
</evidence>
<evidence type="ECO:0000256" key="8">
    <source>
        <dbReference type="ARBA" id="ARBA00023065"/>
    </source>
</evidence>
<evidence type="ECO:0000259" key="12">
    <source>
        <dbReference type="PROSITE" id="PS51379"/>
    </source>
</evidence>
<dbReference type="Pfam" id="PF11973">
    <property type="entry name" value="NQRA_SLBB"/>
    <property type="match status" value="1"/>
</dbReference>
<dbReference type="PROSITE" id="PS00198">
    <property type="entry name" value="4FE4S_FER_1"/>
    <property type="match status" value="2"/>
</dbReference>
<keyword evidence="7 11" id="KW-0915">Sodium</keyword>
<keyword evidence="2" id="KW-0479">Metal-binding</keyword>
<evidence type="ECO:0000256" key="7">
    <source>
        <dbReference type="ARBA" id="ARBA00023053"/>
    </source>
</evidence>